<proteinExistence type="predicted"/>
<organism evidence="2 3">
    <name type="scientific">Pararhodobacter aggregans</name>
    <dbReference type="NCBI Taxonomy" id="404875"/>
    <lineage>
        <taxon>Bacteria</taxon>
        <taxon>Pseudomonadati</taxon>
        <taxon>Pseudomonadota</taxon>
        <taxon>Alphaproteobacteria</taxon>
        <taxon>Rhodobacterales</taxon>
        <taxon>Paracoccaceae</taxon>
        <taxon>Pararhodobacter</taxon>
    </lineage>
</organism>
<evidence type="ECO:0000313" key="2">
    <source>
        <dbReference type="EMBL" id="PVE48714.1"/>
    </source>
</evidence>
<dbReference type="EC" id="3.5.1.4" evidence="2"/>
<protein>
    <submittedName>
        <fullName evidence="2">Amidase</fullName>
        <ecNumber evidence="2">3.5.1.4</ecNumber>
    </submittedName>
</protein>
<feature type="domain" description="Amidase" evidence="1">
    <location>
        <begin position="25"/>
        <end position="450"/>
    </location>
</feature>
<dbReference type="RefSeq" id="WP_107750384.1">
    <property type="nucleotide sequence ID" value="NZ_QBKF01000002.1"/>
</dbReference>
<dbReference type="GO" id="GO:0004040">
    <property type="term" value="F:amidase activity"/>
    <property type="evidence" value="ECO:0007669"/>
    <property type="project" value="UniProtKB-EC"/>
</dbReference>
<dbReference type="EMBL" id="QDDR01000002">
    <property type="protein sequence ID" value="PVE48714.1"/>
    <property type="molecule type" value="Genomic_DNA"/>
</dbReference>
<dbReference type="SUPFAM" id="SSF75304">
    <property type="entry name" value="Amidase signature (AS) enzymes"/>
    <property type="match status" value="1"/>
</dbReference>
<dbReference type="NCBIfam" id="NF005686">
    <property type="entry name" value="PRK07486.1"/>
    <property type="match status" value="1"/>
</dbReference>
<sequence length="471" mass="50380">MDDLLDLGALEQASALEARQVSAEELMRATLRRIAVRNPAVNAIVSLRDEEALLAEARAADQSPRKGWLHGLPMAVKDLSNVAGLPTSMGSPIMAGQVARKDDLMVSRMRAAGALFIGKTNTPEFGLGSHTFNPVHGATGNAWDPGLSAGGSSGGAAVALACRMLAVADGSDMMGSLRNPAGWNNVYGMRPSWGRVPDTAEGETFLHPLATNGPMARNPRDLAALLEVQAGPNPARPFTLAAEDYLSRIEAPVTGRRVAWLGDWGGAYAMEAGVLATCEAALAHFDTLGVTVEALAPPFDAGRLWQAWLDLRAFANANRLAPLYGNPEWRRQLKATAIWEIETGRALTLEAVQTASLARSQWWARAAALFESYDALILPSAQVWPFPLAQEYPIQIAGRSMDTYHRWMEVVLPVSILGLPAVSVPAGFGPGGLPMGMQLIGRHGDDLGLLQLAEAWHQATPFARRRPPLTA</sequence>
<keyword evidence="2" id="KW-0378">Hydrolase</keyword>
<comment type="caution">
    <text evidence="2">The sequence shown here is derived from an EMBL/GenBank/DDBJ whole genome shotgun (WGS) entry which is preliminary data.</text>
</comment>
<dbReference type="PANTHER" id="PTHR11895:SF76">
    <property type="entry name" value="INDOLEACETAMIDE HYDROLASE"/>
    <property type="match status" value="1"/>
</dbReference>
<dbReference type="PANTHER" id="PTHR11895">
    <property type="entry name" value="TRANSAMIDASE"/>
    <property type="match status" value="1"/>
</dbReference>
<gene>
    <name evidence="2" type="ORF">DDE23_06590</name>
</gene>
<dbReference type="Pfam" id="PF01425">
    <property type="entry name" value="Amidase"/>
    <property type="match status" value="1"/>
</dbReference>
<dbReference type="InterPro" id="IPR000120">
    <property type="entry name" value="Amidase"/>
</dbReference>
<dbReference type="AlphaFoldDB" id="A0A2T7UVP7"/>
<dbReference type="Gene3D" id="3.90.1300.10">
    <property type="entry name" value="Amidase signature (AS) domain"/>
    <property type="match status" value="1"/>
</dbReference>
<reference evidence="2 3" key="1">
    <citation type="journal article" date="2011" name="Syst. Appl. Microbiol.">
        <title>Defluviimonas denitrificans gen. nov., sp. nov., and Pararhodobacter aggregans gen. nov., sp. nov., non-phototrophic Rhodobacteraceae from the biofilter of a marine aquaculture.</title>
        <authorList>
            <person name="Foesel B.U."/>
            <person name="Drake H.L."/>
            <person name="Schramm A."/>
        </authorList>
    </citation>
    <scope>NUCLEOTIDE SEQUENCE [LARGE SCALE GENOMIC DNA]</scope>
    <source>
        <strain evidence="2 3">D1-19</strain>
    </source>
</reference>
<accession>A0A2T7UVP7</accession>
<dbReference type="InterPro" id="IPR023631">
    <property type="entry name" value="Amidase_dom"/>
</dbReference>
<dbReference type="OrthoDB" id="9777859at2"/>
<dbReference type="InterPro" id="IPR036928">
    <property type="entry name" value="AS_sf"/>
</dbReference>
<keyword evidence="3" id="KW-1185">Reference proteome</keyword>
<evidence type="ECO:0000313" key="3">
    <source>
        <dbReference type="Proteomes" id="UP000244810"/>
    </source>
</evidence>
<name>A0A2T7UVP7_9RHOB</name>
<dbReference type="Proteomes" id="UP000244810">
    <property type="component" value="Unassembled WGS sequence"/>
</dbReference>
<evidence type="ECO:0000259" key="1">
    <source>
        <dbReference type="Pfam" id="PF01425"/>
    </source>
</evidence>